<sequence>MYTNTLLLRDACDWDDWWMLFTIQAEILGVWDFIDLKKDDVNVIPSVPKMPKEFDVMAKLARADGGGVSAEQCESYQVALNHFFDSTIVDFGTEMHEYYERLHALQMMEDFFDSTVNAKLYGTIVDADASMREKLTLLVDRLGTPGPCDGMEVRGPWPDSSDDSSVGSSTRLTRRPYWVAGEFVSKSIAFEAASAPEDSGCTGKKGDDDQAATNTLHSNQEVVNYAIDNVMNEKCAATEKRRATHRKKTVGFCSGIPPPLKTGTKTKPATLESFGRYMKRRIFFTEGKRWENVHERLRQHPKVYREIIRFQIDQSMKEWRAHQEQDNTAGGIDLPPVSQTASKPDEYEFW</sequence>
<organism evidence="1 2">
    <name type="scientific">Zarea fungicola</name>
    <dbReference type="NCBI Taxonomy" id="93591"/>
    <lineage>
        <taxon>Eukaryota</taxon>
        <taxon>Fungi</taxon>
        <taxon>Dikarya</taxon>
        <taxon>Ascomycota</taxon>
        <taxon>Pezizomycotina</taxon>
        <taxon>Sordariomycetes</taxon>
        <taxon>Hypocreomycetidae</taxon>
        <taxon>Hypocreales</taxon>
        <taxon>Cordycipitaceae</taxon>
        <taxon>Zarea</taxon>
    </lineage>
</organism>
<keyword evidence="2" id="KW-1185">Reference proteome</keyword>
<dbReference type="Proteomes" id="UP001143910">
    <property type="component" value="Unassembled WGS sequence"/>
</dbReference>
<accession>A0ACC1MKX7</accession>
<protein>
    <submittedName>
        <fullName evidence="1">Uncharacterized protein</fullName>
    </submittedName>
</protein>
<comment type="caution">
    <text evidence="1">The sequence shown here is derived from an EMBL/GenBank/DDBJ whole genome shotgun (WGS) entry which is preliminary data.</text>
</comment>
<evidence type="ECO:0000313" key="1">
    <source>
        <dbReference type="EMBL" id="KAJ2966926.1"/>
    </source>
</evidence>
<reference evidence="1" key="1">
    <citation type="submission" date="2022-08" db="EMBL/GenBank/DDBJ databases">
        <title>Genome Sequence of Lecanicillium fungicola.</title>
        <authorList>
            <person name="Buettner E."/>
        </authorList>
    </citation>
    <scope>NUCLEOTIDE SEQUENCE</scope>
    <source>
        <strain evidence="1">Babe33</strain>
    </source>
</reference>
<gene>
    <name evidence="1" type="ORF">NQ176_g9915</name>
</gene>
<dbReference type="EMBL" id="JANJQO010002464">
    <property type="protein sequence ID" value="KAJ2966926.1"/>
    <property type="molecule type" value="Genomic_DNA"/>
</dbReference>
<evidence type="ECO:0000313" key="2">
    <source>
        <dbReference type="Proteomes" id="UP001143910"/>
    </source>
</evidence>
<name>A0ACC1MKX7_9HYPO</name>
<proteinExistence type="predicted"/>